<keyword evidence="2" id="KW-1185">Reference proteome</keyword>
<dbReference type="Proteomes" id="UP001054945">
    <property type="component" value="Unassembled WGS sequence"/>
</dbReference>
<protein>
    <submittedName>
        <fullName evidence="1">Uncharacterized protein</fullName>
    </submittedName>
</protein>
<evidence type="ECO:0000313" key="2">
    <source>
        <dbReference type="Proteomes" id="UP001054945"/>
    </source>
</evidence>
<name>A0AAV4USD6_CAEEX</name>
<comment type="caution">
    <text evidence="1">The sequence shown here is derived from an EMBL/GenBank/DDBJ whole genome shotgun (WGS) entry which is preliminary data.</text>
</comment>
<proteinExistence type="predicted"/>
<reference evidence="1 2" key="1">
    <citation type="submission" date="2021-06" db="EMBL/GenBank/DDBJ databases">
        <title>Caerostris extrusa draft genome.</title>
        <authorList>
            <person name="Kono N."/>
            <person name="Arakawa K."/>
        </authorList>
    </citation>
    <scope>NUCLEOTIDE SEQUENCE [LARGE SCALE GENOMIC DNA]</scope>
</reference>
<gene>
    <name evidence="1" type="ORF">CEXT_447481</name>
</gene>
<organism evidence="1 2">
    <name type="scientific">Caerostris extrusa</name>
    <name type="common">Bark spider</name>
    <name type="synonym">Caerostris bankana</name>
    <dbReference type="NCBI Taxonomy" id="172846"/>
    <lineage>
        <taxon>Eukaryota</taxon>
        <taxon>Metazoa</taxon>
        <taxon>Ecdysozoa</taxon>
        <taxon>Arthropoda</taxon>
        <taxon>Chelicerata</taxon>
        <taxon>Arachnida</taxon>
        <taxon>Araneae</taxon>
        <taxon>Araneomorphae</taxon>
        <taxon>Entelegynae</taxon>
        <taxon>Araneoidea</taxon>
        <taxon>Araneidae</taxon>
        <taxon>Caerostris</taxon>
    </lineage>
</organism>
<sequence>MEQSLIQPTINCLPKIIILFHVPWRLKRENNLQDSLLVCILGLDAAQYTAEWNTFRQTHKILMRHVGKNSPYLLLVSSYYCGLWLTHWNWKRWLVS</sequence>
<evidence type="ECO:0000313" key="1">
    <source>
        <dbReference type="EMBL" id="GIY60707.1"/>
    </source>
</evidence>
<dbReference type="AlphaFoldDB" id="A0AAV4USD6"/>
<accession>A0AAV4USD6</accession>
<dbReference type="EMBL" id="BPLR01013365">
    <property type="protein sequence ID" value="GIY60707.1"/>
    <property type="molecule type" value="Genomic_DNA"/>
</dbReference>